<dbReference type="Proteomes" id="UP000176944">
    <property type="component" value="Chromosome"/>
</dbReference>
<dbReference type="NCBIfam" id="NF003417">
    <property type="entry name" value="PRK04813.1"/>
    <property type="match status" value="3"/>
</dbReference>
<evidence type="ECO:0000256" key="2">
    <source>
        <dbReference type="ARBA" id="ARBA00006432"/>
    </source>
</evidence>
<evidence type="ECO:0000256" key="5">
    <source>
        <dbReference type="ARBA" id="ARBA00022737"/>
    </source>
</evidence>
<evidence type="ECO:0000256" key="4">
    <source>
        <dbReference type="ARBA" id="ARBA00022553"/>
    </source>
</evidence>
<dbReference type="FunFam" id="3.40.50.980:FF:000001">
    <property type="entry name" value="Non-ribosomal peptide synthetase"/>
    <property type="match status" value="2"/>
</dbReference>
<dbReference type="InterPro" id="IPR045851">
    <property type="entry name" value="AMP-bd_C_sf"/>
</dbReference>
<dbReference type="Pfam" id="PF13193">
    <property type="entry name" value="AMP-binding_C"/>
    <property type="match status" value="1"/>
</dbReference>
<dbReference type="Gene3D" id="1.10.1200.10">
    <property type="entry name" value="ACP-like"/>
    <property type="match status" value="2"/>
</dbReference>
<name>A0A9Q9UVZ5_MOOP1</name>
<dbReference type="PROSITE" id="PS00012">
    <property type="entry name" value="PHOSPHOPANTETHEINE"/>
    <property type="match status" value="1"/>
</dbReference>
<dbReference type="PANTHER" id="PTHR45527:SF1">
    <property type="entry name" value="FATTY ACID SYNTHASE"/>
    <property type="match status" value="1"/>
</dbReference>
<dbReference type="CDD" id="cd05930">
    <property type="entry name" value="A_NRPS"/>
    <property type="match status" value="1"/>
</dbReference>
<dbReference type="GO" id="GO:0043041">
    <property type="term" value="P:amino acid activation for nonribosomal peptide biosynthetic process"/>
    <property type="evidence" value="ECO:0007669"/>
    <property type="project" value="TreeGrafter"/>
</dbReference>
<dbReference type="GO" id="GO:0005829">
    <property type="term" value="C:cytosol"/>
    <property type="evidence" value="ECO:0007669"/>
    <property type="project" value="TreeGrafter"/>
</dbReference>
<sequence length="2346" mass="262122">MSLNLNNHQDNYRCIPQLFEAQVERTPDAVAVVFGNQQLTYRALNALANQLAHHLQTLGVEPDVLVGICVERSVEMVVGLLAILKAGGAYVPLDPAYPPERLAYMLDHSQASVLLTQSQLLSQLPKHQASVICLDTDWEIISTHNEQNPTSSLTVDNLAYIIYTSGSTGKPKGVAMPHLSLVNLIKWQLENTVVANDSKTLQFAPISFDVSFQEIFSTWCAGGTLVLISEDLRRDPVFLLNLLAEQDVARLFIPFVALQQIAEVAETFGIFPASLREVITAGEQLQITPAIANLFEKLNDCTLHNHYGPSETHVVTSFTLKGSPSSWPALPAIGRPIANTQIYLLDQSLKPVPAGVEGELYIGGVCLARGYLNRPEITAQRFIANPFNKVKTKSVRLYKTGDLAHYLPDGNIQFLGRLDDQVKIRGYRIELGEIEVLLSQHPNLKQAVVLAREDNQDKRLVAYLVPGQSESAPVETEQVQQWEKVWDEAYSKPSDDWEAGFHLGGWYDSYTGKNLPEEQVREWVDHTVERILSLHPKRILEIGCGTGLLLFRVAPHCQSYWGTDIAAQGLRYIEEQIKNSPLEKLVKVSHSPADDLEGIDSETFDTVLINGVIQFFPNMDYLVSVMEKVVQLVQAGGSIFIGDVESFPLLEAFHTSVQLHQAPSSESTIALRDRIQERIAETKKLTIAPALFLALEEHLPQISHVEIQLKRGHYQNELTRFRYDAIIHVGQKVDTSAVAPLCLDWLKDRLTLSDVKRQLLETKPEMLVVNRVPNARIWSDVQAYATLASPNCPGTVGELLEQLQEKGVEPEDWWSLESEIPYAINLTWSGNGGDGYYDVVFKQQGSEAVLDSQITLPREEQGIKPWSTYANQPNLVQNNPQLVSQVRNFLQEQLPDYMIPAAFVVLEALPLTPSGKVDRRALPAPNKSRRDLVVDFVAPRTPTEESLASIWAIVLGLEQIGIYDNFFHLGGDSIQVIQLLSRIRNTFSVELPLHYLFEDPTIAKLSQKILGTTNKQNQLLPPIQLVANKEELPLSFPQQRLWFLEQLQQKSSAYNEQTALHLRGCVNVTILEQVLTEIVNRHEVMRSNVKMVDGSPVMVISPHLNITLPIVDLQQLTEPEQFTKLQQLAVEEAQNPFDLAEGLLLRVSLLRLGEEEHVLLLTIHHIIWDGWSMGVFIEELSALYSAFCSQQPSPLSELPIQYSDFASWQRQWFTGQVLENQLNYWKQQLAGIPTLLELPTDRPRAAVQTYLGSSLDFELNGELTQKLQVLSQASGATLYMTLLAAWATLLYRYSAQEDIAIGSPIANRTRQEIEPLIGFFANTLVLRNDLSGNPSFLELLARVRSCAMEAYANQDVPFEQLVEVLKPERSLSHSPLFQVMFGFQQAQIQKQELAGLTLTPLSLKSAIVKFDLTLLMEKTESGIEARLEYNSDLFDQQTIIRMVGHFQTLLEGIVANPQAQVSKLPLLTAAERQQLLVEWNNTDSDYPQDKCVHQLFEEQVEHTPDAVAVVFEDQQLTYRELNQKANQLARYLQKLGVAPEVLVGLYVERSLDMVVGLLGIIKSGGTYVPLDPHSPPERLTYMLSDSQVSVLVTQKSLVLKQFQVRSVCLDAEWQKISQESDRYLVNRVRPKNLLYVIYTSGTTGQPKGVAIEHKSMVNYLHGIIQRFNLSSYRHFSLVSTIATDLGNTIIFPALCTGGCLHVLCQEQTSNPEVLANYMERQEIDCLKIVPSHLAALQSLSRPERLLPRKVLILGGEASSSDWVSSLQSQAANCIIFNHYGPTEATVGALTYRLSKESSIEKLAKFPIGSPLANIQIYILDSHLQLVPIGVPGELHIGGAGLARGYLNRPDLQAQKFIPNPFSQEEGERLYKTGDKARYLADGNIEFLGRIDNQVKIRGFRIELGEIEAILGQHPAVGETVVVARKDQSDQKCLVAYIVSEQEQELTSSQLRQFLKQKLPDYMIPSGFAFLEKLPLTPNGKVNRRALPELDQSNRSQEAGFVSPRNSLELQLSQIWSDLLNVHPVGVKDNFFDLGGHSLLAVRLMARIKQQFGTDLPLASLFTEPTIENQASLLVNATESQSYSPLVAINKVGNLPAFFCVHPVGGNVLCYSQLARYLGDNQPFYGLQSPGLFGESEPLTGIEDMATCYIEALQTIQPVGPYYLGGWSLGGIIAWEIAQQLSAAGEEVALLALIDSYSPIAIDRPEQVDQQMLARSLAKDLGSVFGTELPIAVEEQLLGGLEQQLQHILREAKGLNILPPEIGIEQMRKLFGVFQANLMAMYRYQPQPYSGRIALFCARELEAEDRGWNELAVGGLETYRIPGDHYTMMRSPDVEILAKQLEVLVRE</sequence>
<reference evidence="7" key="2">
    <citation type="submission" date="2022-10" db="EMBL/GenBank/DDBJ databases">
        <authorList>
            <person name="Ngo T.-E."/>
        </authorList>
    </citation>
    <scope>NUCLEOTIDE SEQUENCE</scope>
    <source>
        <strain evidence="7">JHB</strain>
    </source>
</reference>
<dbReference type="GO" id="GO:0003824">
    <property type="term" value="F:catalytic activity"/>
    <property type="evidence" value="ECO:0007669"/>
    <property type="project" value="InterPro"/>
</dbReference>
<dbReference type="GO" id="GO:0009403">
    <property type="term" value="P:toxin biosynthetic process"/>
    <property type="evidence" value="ECO:0007669"/>
    <property type="project" value="UniProtKB-ARBA"/>
</dbReference>
<dbReference type="SUPFAM" id="SSF52777">
    <property type="entry name" value="CoA-dependent acyltransferases"/>
    <property type="match status" value="2"/>
</dbReference>
<dbReference type="FunFam" id="3.40.50.12780:FF:000012">
    <property type="entry name" value="Non-ribosomal peptide synthetase"/>
    <property type="match status" value="2"/>
</dbReference>
<dbReference type="Gene3D" id="3.40.50.980">
    <property type="match status" value="4"/>
</dbReference>
<dbReference type="InterPro" id="IPR009081">
    <property type="entry name" value="PP-bd_ACP"/>
</dbReference>
<keyword evidence="4" id="KW-0597">Phosphoprotein</keyword>
<proteinExistence type="inferred from homology"/>
<dbReference type="Gene3D" id="3.30.300.30">
    <property type="match status" value="3"/>
</dbReference>
<protein>
    <submittedName>
        <fullName evidence="7">Non-ribosomal peptide synthetase</fullName>
    </submittedName>
</protein>
<dbReference type="EMBL" id="CP017708">
    <property type="protein sequence ID" value="WAN69351.1"/>
    <property type="molecule type" value="Genomic_DNA"/>
</dbReference>
<dbReference type="Gene3D" id="3.30.559.10">
    <property type="entry name" value="Chloramphenicol acetyltransferase-like domain"/>
    <property type="match status" value="1"/>
</dbReference>
<dbReference type="Gene3D" id="2.30.38.10">
    <property type="entry name" value="Luciferase, Domain 3"/>
    <property type="match status" value="2"/>
</dbReference>
<dbReference type="InterPro" id="IPR029063">
    <property type="entry name" value="SAM-dependent_MTases_sf"/>
</dbReference>
<dbReference type="NCBIfam" id="TIGR01733">
    <property type="entry name" value="AA-adenyl-dom"/>
    <property type="match status" value="2"/>
</dbReference>
<dbReference type="InterPro" id="IPR023213">
    <property type="entry name" value="CAT-like_dom_sf"/>
</dbReference>
<dbReference type="CDD" id="cd19531">
    <property type="entry name" value="LCL_NRPS-like"/>
    <property type="match status" value="1"/>
</dbReference>
<dbReference type="InterPro" id="IPR025110">
    <property type="entry name" value="AMP-bd_C"/>
</dbReference>
<feature type="domain" description="Carrier" evidence="6">
    <location>
        <begin position="938"/>
        <end position="1013"/>
    </location>
</feature>
<dbReference type="CDD" id="cd02440">
    <property type="entry name" value="AdoMet_MTases"/>
    <property type="match status" value="1"/>
</dbReference>
<keyword evidence="5" id="KW-0677">Repeat</keyword>
<evidence type="ECO:0000256" key="3">
    <source>
        <dbReference type="ARBA" id="ARBA00022450"/>
    </source>
</evidence>
<dbReference type="Pfam" id="PF00668">
    <property type="entry name" value="Condensation"/>
    <property type="match status" value="1"/>
</dbReference>
<dbReference type="SUPFAM" id="SSF53474">
    <property type="entry name" value="alpha/beta-Hydrolases"/>
    <property type="match status" value="1"/>
</dbReference>
<dbReference type="InterPro" id="IPR001031">
    <property type="entry name" value="Thioesterase"/>
</dbReference>
<dbReference type="CDD" id="cd17651">
    <property type="entry name" value="A_NRPS_VisG_like"/>
    <property type="match status" value="1"/>
</dbReference>
<organism evidence="7">
    <name type="scientific">Moorena producens (strain JHB)</name>
    <dbReference type="NCBI Taxonomy" id="1454205"/>
    <lineage>
        <taxon>Bacteria</taxon>
        <taxon>Bacillati</taxon>
        <taxon>Cyanobacteriota</taxon>
        <taxon>Cyanophyceae</taxon>
        <taxon>Coleofasciculales</taxon>
        <taxon>Coleofasciculaceae</taxon>
        <taxon>Moorena</taxon>
    </lineage>
</organism>
<accession>A0A9Q9UVZ5</accession>
<dbReference type="InterPro" id="IPR006162">
    <property type="entry name" value="Ppantetheine_attach_site"/>
</dbReference>
<dbReference type="InterPro" id="IPR013217">
    <property type="entry name" value="Methyltransf_12"/>
</dbReference>
<dbReference type="SUPFAM" id="SSF47336">
    <property type="entry name" value="ACP-like"/>
    <property type="match status" value="2"/>
</dbReference>
<keyword evidence="3" id="KW-0596">Phosphopantetheine</keyword>
<dbReference type="Pfam" id="PF00501">
    <property type="entry name" value="AMP-binding"/>
    <property type="match status" value="2"/>
</dbReference>
<dbReference type="InterPro" id="IPR020806">
    <property type="entry name" value="PKS_PP-bd"/>
</dbReference>
<dbReference type="Pfam" id="PF00975">
    <property type="entry name" value="Thioesterase"/>
    <property type="match status" value="1"/>
</dbReference>
<dbReference type="InterPro" id="IPR036736">
    <property type="entry name" value="ACP-like_sf"/>
</dbReference>
<dbReference type="SMART" id="SM00823">
    <property type="entry name" value="PKS_PP"/>
    <property type="match status" value="2"/>
</dbReference>
<dbReference type="Gene3D" id="3.40.50.1820">
    <property type="entry name" value="alpha/beta hydrolase"/>
    <property type="match status" value="1"/>
</dbReference>
<dbReference type="Gene3D" id="3.40.50.150">
    <property type="entry name" value="Vaccinia Virus protein VP39"/>
    <property type="match status" value="1"/>
</dbReference>
<dbReference type="InterPro" id="IPR001242">
    <property type="entry name" value="Condensation_dom"/>
</dbReference>
<dbReference type="FunFam" id="3.30.300.30:FF:000010">
    <property type="entry name" value="Enterobactin synthetase component F"/>
    <property type="match status" value="1"/>
</dbReference>
<dbReference type="Pfam" id="PF00550">
    <property type="entry name" value="PP-binding"/>
    <property type="match status" value="2"/>
</dbReference>
<dbReference type="PROSITE" id="PS00455">
    <property type="entry name" value="AMP_BINDING"/>
    <property type="match status" value="2"/>
</dbReference>
<comment type="similarity">
    <text evidence="2">Belongs to the ATP-dependent AMP-binding enzyme family.</text>
</comment>
<dbReference type="SMART" id="SM00824">
    <property type="entry name" value="PKS_TE"/>
    <property type="match status" value="1"/>
</dbReference>
<evidence type="ECO:0000256" key="1">
    <source>
        <dbReference type="ARBA" id="ARBA00001957"/>
    </source>
</evidence>
<evidence type="ECO:0000313" key="7">
    <source>
        <dbReference type="EMBL" id="WAN69351.1"/>
    </source>
</evidence>
<dbReference type="InterPro" id="IPR020845">
    <property type="entry name" value="AMP-binding_CS"/>
</dbReference>
<dbReference type="SUPFAM" id="SSF56801">
    <property type="entry name" value="Acetyl-CoA synthetase-like"/>
    <property type="match status" value="2"/>
</dbReference>
<dbReference type="InterPro" id="IPR029058">
    <property type="entry name" value="AB_hydrolase_fold"/>
</dbReference>
<dbReference type="FunFam" id="1.10.1200.10:FF:000005">
    <property type="entry name" value="Nonribosomal peptide synthetase 1"/>
    <property type="match status" value="2"/>
</dbReference>
<feature type="domain" description="Carrier" evidence="6">
    <location>
        <begin position="2002"/>
        <end position="2077"/>
    </location>
</feature>
<dbReference type="PROSITE" id="PS50075">
    <property type="entry name" value="CARRIER"/>
    <property type="match status" value="2"/>
</dbReference>
<comment type="cofactor">
    <cofactor evidence="1">
        <name>pantetheine 4'-phosphate</name>
        <dbReference type="ChEBI" id="CHEBI:47942"/>
    </cofactor>
</comment>
<evidence type="ECO:0000259" key="6">
    <source>
        <dbReference type="PROSITE" id="PS50075"/>
    </source>
</evidence>
<dbReference type="GO" id="GO:0008610">
    <property type="term" value="P:lipid biosynthetic process"/>
    <property type="evidence" value="ECO:0007669"/>
    <property type="project" value="UniProtKB-ARBA"/>
</dbReference>
<dbReference type="InterPro" id="IPR010071">
    <property type="entry name" value="AA_adenyl_dom"/>
</dbReference>
<dbReference type="SUPFAM" id="SSF53335">
    <property type="entry name" value="S-adenosyl-L-methionine-dependent methyltransferases"/>
    <property type="match status" value="1"/>
</dbReference>
<dbReference type="InterPro" id="IPR020802">
    <property type="entry name" value="TesA-like"/>
</dbReference>
<dbReference type="FunFam" id="3.30.559.10:FF:000012">
    <property type="entry name" value="Non-ribosomal peptide synthetase"/>
    <property type="match status" value="1"/>
</dbReference>
<dbReference type="FunFam" id="2.30.38.10:FF:000001">
    <property type="entry name" value="Non-ribosomal peptide synthetase PvdI"/>
    <property type="match status" value="2"/>
</dbReference>
<dbReference type="Gene3D" id="3.30.559.30">
    <property type="entry name" value="Nonribosomal peptide synthetase, condensation domain"/>
    <property type="match status" value="1"/>
</dbReference>
<gene>
    <name evidence="7" type="ORF">BJP36_44135</name>
</gene>
<dbReference type="Pfam" id="PF08242">
    <property type="entry name" value="Methyltransf_12"/>
    <property type="match status" value="1"/>
</dbReference>
<dbReference type="InterPro" id="IPR000873">
    <property type="entry name" value="AMP-dep_synth/lig_dom"/>
</dbReference>
<dbReference type="PANTHER" id="PTHR45527">
    <property type="entry name" value="NONRIBOSOMAL PEPTIDE SYNTHETASE"/>
    <property type="match status" value="1"/>
</dbReference>
<reference evidence="7" key="1">
    <citation type="journal article" date="2017" name="Proc. Natl. Acad. Sci. U.S.A.">
        <title>Comparative genomics uncovers the prolific and distinctive metabolic potential of the cyanobacterial genus Moorea.</title>
        <authorList>
            <person name="Leao T."/>
            <person name="Castelao G."/>
            <person name="Korobeynikov A."/>
            <person name="Monroe E.A."/>
            <person name="Podell S."/>
            <person name="Glukhov E."/>
            <person name="Allen E.E."/>
            <person name="Gerwick W.H."/>
            <person name="Gerwick L."/>
        </authorList>
    </citation>
    <scope>NUCLEOTIDE SEQUENCE</scope>
    <source>
        <strain evidence="7">JHB</strain>
    </source>
</reference>
<dbReference type="GO" id="GO:0031177">
    <property type="term" value="F:phosphopantetheine binding"/>
    <property type="evidence" value="ECO:0007669"/>
    <property type="project" value="InterPro"/>
</dbReference>